<reference evidence="3" key="1">
    <citation type="journal article" date="2014" name="Cell">
        <title>The Architecture of a Scrambled Genome Reveals Massive Levels of Genomic Rearrangement during Development.</title>
        <authorList>
            <person name="Chen X."/>
            <person name="Bracht J.R."/>
            <person name="Goldman A.D."/>
            <person name="Dolzhenko E."/>
            <person name="Clay D.M."/>
            <person name="Swart E.C."/>
            <person name="Perlman D.H."/>
            <person name="Doak T.G."/>
            <person name="Stuart A."/>
            <person name="Amemiya C.T."/>
            <person name="Sebra R.P."/>
            <person name="Landweber L.F."/>
        </authorList>
    </citation>
    <scope>NUCLEOTIDE SEQUENCE [LARGE SCALE GENOMIC DNA]</scope>
    <source>
        <strain evidence="3">JRB310</strain>
    </source>
</reference>
<keyword evidence="3" id="KW-1185">Reference proteome</keyword>
<dbReference type="EMBL" id="ARYC01003012">
    <property type="protein sequence ID" value="KEJ82854.1"/>
    <property type="molecule type" value="Genomic_DNA"/>
</dbReference>
<dbReference type="Proteomes" id="UP000053232">
    <property type="component" value="Unassembled WGS sequence"/>
</dbReference>
<evidence type="ECO:0000313" key="2">
    <source>
        <dbReference type="EMBL" id="KEJ82854.1"/>
    </source>
</evidence>
<feature type="region of interest" description="Disordered" evidence="1">
    <location>
        <begin position="288"/>
        <end position="324"/>
    </location>
</feature>
<sequence length="530" mass="62968">MKSNKIIFRIAQKKKRFVDMIQYKKQTIVKRFHKIAFTKSKYNDVVETFKKMKLYSPELKPLDKNDVFKEQLWHPGKIDQSLNACLIHAVNLMVGGPLFDVSSKFTQLYISRVHMTKQRQAEMHWEHGYSLKNLKHIIYDSRKKIWLSPKMIDMITGQRLRELKDNEKGGLYNYLNSIKQENRFFFQMKSENKIQQNGQLVTISELNAGVIAKVEGDWYILDSAENDKIQVTVDNRAANDWLDGVEYLGLSILEKDNPQKEKMESFLREWELILDGICIYKRKPRALKSKRRMSRKSDRKNLDRKGSRQYRCPTSEPAKPKLRKSREIQLLGKRTDSRRKIDLKAVNYLITEKAREKRWQQKKENLDILSKSEDQHLKKLKACKNELETMQNYRQMLKKFDHLPTKINLKAQIKAPAEEETILLIAWKWQVITSKSCKLVQIKDDCSDFPKMQKRMENQLTNYIKKLYKNCHLLPIEIMDCLMRDSSLENKEHLAKWFKIQVEDKLQKHGDPRETCKPLIKVVDEIRQLF</sequence>
<protein>
    <submittedName>
        <fullName evidence="2">Uncharacterized protein</fullName>
    </submittedName>
</protein>
<proteinExistence type="predicted"/>
<comment type="caution">
    <text evidence="2">The sequence shown here is derived from an EMBL/GenBank/DDBJ whole genome shotgun (WGS) entry which is preliminary data.</text>
</comment>
<organism evidence="2 3">
    <name type="scientific">Oxytricha trifallax</name>
    <dbReference type="NCBI Taxonomy" id="1172189"/>
    <lineage>
        <taxon>Eukaryota</taxon>
        <taxon>Sar</taxon>
        <taxon>Alveolata</taxon>
        <taxon>Ciliophora</taxon>
        <taxon>Intramacronucleata</taxon>
        <taxon>Spirotrichea</taxon>
        <taxon>Stichotrichia</taxon>
        <taxon>Sporadotrichida</taxon>
        <taxon>Oxytrichidae</taxon>
        <taxon>Oxytrichinae</taxon>
        <taxon>Oxytricha</taxon>
    </lineage>
</organism>
<gene>
    <name evidence="2" type="ORF">OXYTRIMIC_234</name>
</gene>
<accession>A0A073HZI7</accession>
<feature type="compositionally biased region" description="Basic and acidic residues" evidence="1">
    <location>
        <begin position="295"/>
        <end position="306"/>
    </location>
</feature>
<evidence type="ECO:0000256" key="1">
    <source>
        <dbReference type="SAM" id="MobiDB-lite"/>
    </source>
</evidence>
<dbReference type="AlphaFoldDB" id="A0A073HZI7"/>
<name>A0A073HZI7_9SPIT</name>
<evidence type="ECO:0000313" key="3">
    <source>
        <dbReference type="Proteomes" id="UP000053232"/>
    </source>
</evidence>